<name>A0A8R1TP78_ONCVO</name>
<evidence type="ECO:0000313" key="2">
    <source>
        <dbReference type="EnsemblMetazoa" id="OVOC1687.1"/>
    </source>
</evidence>
<organism evidence="2 3">
    <name type="scientific">Onchocerca volvulus</name>
    <dbReference type="NCBI Taxonomy" id="6282"/>
    <lineage>
        <taxon>Eukaryota</taxon>
        <taxon>Metazoa</taxon>
        <taxon>Ecdysozoa</taxon>
        <taxon>Nematoda</taxon>
        <taxon>Chromadorea</taxon>
        <taxon>Rhabditida</taxon>
        <taxon>Spirurina</taxon>
        <taxon>Spiruromorpha</taxon>
        <taxon>Filarioidea</taxon>
        <taxon>Onchocercidae</taxon>
        <taxon>Onchocerca</taxon>
    </lineage>
</organism>
<feature type="compositionally biased region" description="Polar residues" evidence="1">
    <location>
        <begin position="55"/>
        <end position="64"/>
    </location>
</feature>
<reference evidence="3" key="1">
    <citation type="submission" date="2013-10" db="EMBL/GenBank/DDBJ databases">
        <title>Genome sequencing of Onchocerca volvulus.</title>
        <authorList>
            <person name="Cotton J."/>
            <person name="Tsai J."/>
            <person name="Stanley E."/>
            <person name="Tracey A."/>
            <person name="Holroyd N."/>
            <person name="Lustigman S."/>
            <person name="Berriman M."/>
        </authorList>
    </citation>
    <scope>NUCLEOTIDE SEQUENCE</scope>
</reference>
<protein>
    <submittedName>
        <fullName evidence="2">Uncharacterized protein</fullName>
    </submittedName>
</protein>
<dbReference type="EnsemblMetazoa" id="OVOC1687.1">
    <property type="protein sequence ID" value="OVOC1687.1"/>
    <property type="gene ID" value="WBGene00238496"/>
</dbReference>
<reference evidence="2" key="2">
    <citation type="submission" date="2022-06" db="UniProtKB">
        <authorList>
            <consortium name="EnsemblMetazoa"/>
        </authorList>
    </citation>
    <scope>IDENTIFICATION</scope>
</reference>
<keyword evidence="3" id="KW-1185">Reference proteome</keyword>
<feature type="region of interest" description="Disordered" evidence="1">
    <location>
        <begin position="1"/>
        <end position="64"/>
    </location>
</feature>
<sequence>MVRMLEFPNDDDDDLERATDGSSKTQARMMKKNTPVKKPVKSTNVSDNYKRGNEPPSNITKHSTMSQHLHPVMDDGIRAILMHPIMVRSICCITHANISNTSSMLLQSTSYRDLLRFRELIDGISCIPQKFHNLKLTARLINTTETATDTFTSLVTRSAIGLRSKGFCLKRFAPEMLLQQLQIQMERGYWLYKFILWA</sequence>
<evidence type="ECO:0000313" key="3">
    <source>
        <dbReference type="Proteomes" id="UP000024404"/>
    </source>
</evidence>
<dbReference type="AlphaFoldDB" id="A0A8R1TP78"/>
<feature type="compositionally biased region" description="Basic residues" evidence="1">
    <location>
        <begin position="29"/>
        <end position="40"/>
    </location>
</feature>
<evidence type="ECO:0000256" key="1">
    <source>
        <dbReference type="SAM" id="MobiDB-lite"/>
    </source>
</evidence>
<dbReference type="EMBL" id="CMVM020000051">
    <property type="status" value="NOT_ANNOTATED_CDS"/>
    <property type="molecule type" value="Genomic_DNA"/>
</dbReference>
<dbReference type="Proteomes" id="UP000024404">
    <property type="component" value="Unassembled WGS sequence"/>
</dbReference>
<accession>A0A8R1TP78</accession>
<proteinExistence type="predicted"/>